<evidence type="ECO:0000313" key="3">
    <source>
        <dbReference type="Proteomes" id="UP001287356"/>
    </source>
</evidence>
<reference evidence="2" key="1">
    <citation type="journal article" date="2023" name="Mol. Phylogenet. Evol.">
        <title>Genome-scale phylogeny and comparative genomics of the fungal order Sordariales.</title>
        <authorList>
            <person name="Hensen N."/>
            <person name="Bonometti L."/>
            <person name="Westerberg I."/>
            <person name="Brannstrom I.O."/>
            <person name="Guillou S."/>
            <person name="Cros-Aarteil S."/>
            <person name="Calhoun S."/>
            <person name="Haridas S."/>
            <person name="Kuo A."/>
            <person name="Mondo S."/>
            <person name="Pangilinan J."/>
            <person name="Riley R."/>
            <person name="LaButti K."/>
            <person name="Andreopoulos B."/>
            <person name="Lipzen A."/>
            <person name="Chen C."/>
            <person name="Yan M."/>
            <person name="Daum C."/>
            <person name="Ng V."/>
            <person name="Clum A."/>
            <person name="Steindorff A."/>
            <person name="Ohm R.A."/>
            <person name="Martin F."/>
            <person name="Silar P."/>
            <person name="Natvig D.O."/>
            <person name="Lalanne C."/>
            <person name="Gautier V."/>
            <person name="Ament-Velasquez S.L."/>
            <person name="Kruys A."/>
            <person name="Hutchinson M.I."/>
            <person name="Powell A.J."/>
            <person name="Barry K."/>
            <person name="Miller A.N."/>
            <person name="Grigoriev I.V."/>
            <person name="Debuchy R."/>
            <person name="Gladieux P."/>
            <person name="Hiltunen Thoren M."/>
            <person name="Johannesson H."/>
        </authorList>
    </citation>
    <scope>NUCLEOTIDE SEQUENCE</scope>
    <source>
        <strain evidence="2">CBS 958.72</strain>
    </source>
</reference>
<reference evidence="2" key="2">
    <citation type="submission" date="2023-06" db="EMBL/GenBank/DDBJ databases">
        <authorList>
            <consortium name="Lawrence Berkeley National Laboratory"/>
            <person name="Haridas S."/>
            <person name="Hensen N."/>
            <person name="Bonometti L."/>
            <person name="Westerberg I."/>
            <person name="Brannstrom I.O."/>
            <person name="Guillou S."/>
            <person name="Cros-Aarteil S."/>
            <person name="Calhoun S."/>
            <person name="Kuo A."/>
            <person name="Mondo S."/>
            <person name="Pangilinan J."/>
            <person name="Riley R."/>
            <person name="Labutti K."/>
            <person name="Andreopoulos B."/>
            <person name="Lipzen A."/>
            <person name="Chen C."/>
            <person name="Yanf M."/>
            <person name="Daum C."/>
            <person name="Ng V."/>
            <person name="Clum A."/>
            <person name="Steindorff A."/>
            <person name="Ohm R."/>
            <person name="Martin F."/>
            <person name="Silar P."/>
            <person name="Natvig D."/>
            <person name="Lalanne C."/>
            <person name="Gautier V."/>
            <person name="Ament-Velasquez S.L."/>
            <person name="Kruys A."/>
            <person name="Hutchinson M.I."/>
            <person name="Powell A.J."/>
            <person name="Barry K."/>
            <person name="Miller A.N."/>
            <person name="Grigoriev I.V."/>
            <person name="Debuchy R."/>
            <person name="Gladieux P."/>
            <person name="Thoren M.H."/>
            <person name="Johannesson H."/>
        </authorList>
    </citation>
    <scope>NUCLEOTIDE SEQUENCE</scope>
    <source>
        <strain evidence="2">CBS 958.72</strain>
    </source>
</reference>
<evidence type="ECO:0000256" key="1">
    <source>
        <dbReference type="SAM" id="MobiDB-lite"/>
    </source>
</evidence>
<sequence length="165" mass="17821">MLRTAQCHAEGGPWQAISREGHERGRGQGRGVKHAAREPGRAPPCCTTGMAVVYVLCRWTGKLNLQPHVVALVVEWRVKTKPGAAWLRLGGIQPARTHTGPGSDQTMPYFCVVPLACSFIALSCRHVVCSFDLCRVSPPPSPPTCWAGLSHGPGLRAPFISQGEY</sequence>
<comment type="caution">
    <text evidence="2">The sequence shown here is derived from an EMBL/GenBank/DDBJ whole genome shotgun (WGS) entry which is preliminary data.</text>
</comment>
<organism evidence="2 3">
    <name type="scientific">Lasiosphaeria ovina</name>
    <dbReference type="NCBI Taxonomy" id="92902"/>
    <lineage>
        <taxon>Eukaryota</taxon>
        <taxon>Fungi</taxon>
        <taxon>Dikarya</taxon>
        <taxon>Ascomycota</taxon>
        <taxon>Pezizomycotina</taxon>
        <taxon>Sordariomycetes</taxon>
        <taxon>Sordariomycetidae</taxon>
        <taxon>Sordariales</taxon>
        <taxon>Lasiosphaeriaceae</taxon>
        <taxon>Lasiosphaeria</taxon>
    </lineage>
</organism>
<keyword evidence="3" id="KW-1185">Reference proteome</keyword>
<gene>
    <name evidence="2" type="ORF">B0T24DRAFT_157516</name>
</gene>
<dbReference type="Proteomes" id="UP001287356">
    <property type="component" value="Unassembled WGS sequence"/>
</dbReference>
<dbReference type="EMBL" id="JAULSN010000002">
    <property type="protein sequence ID" value="KAK3379465.1"/>
    <property type="molecule type" value="Genomic_DNA"/>
</dbReference>
<evidence type="ECO:0000313" key="2">
    <source>
        <dbReference type="EMBL" id="KAK3379465.1"/>
    </source>
</evidence>
<name>A0AAE0KNF3_9PEZI</name>
<accession>A0AAE0KNF3</accession>
<proteinExistence type="predicted"/>
<dbReference type="AlphaFoldDB" id="A0AAE0KNF3"/>
<feature type="region of interest" description="Disordered" evidence="1">
    <location>
        <begin position="9"/>
        <end position="40"/>
    </location>
</feature>
<protein>
    <submittedName>
        <fullName evidence="2">Uncharacterized protein</fullName>
    </submittedName>
</protein>